<dbReference type="Proteomes" id="UP000740329">
    <property type="component" value="Unassembled WGS sequence"/>
</dbReference>
<evidence type="ECO:0000256" key="1">
    <source>
        <dbReference type="ARBA" id="ARBA00022491"/>
    </source>
</evidence>
<keyword evidence="4" id="KW-0804">Transcription</keyword>
<dbReference type="AlphaFoldDB" id="A0A8J7UTP1"/>
<dbReference type="InterPro" id="IPR010499">
    <property type="entry name" value="AraC_E-bd"/>
</dbReference>
<dbReference type="Gene3D" id="1.10.1660.10">
    <property type="match status" value="1"/>
</dbReference>
<reference evidence="6" key="1">
    <citation type="submission" date="2021-03" db="EMBL/GenBank/DDBJ databases">
        <title>Genomic Encyclopedia of Type Strains, Phase IV (KMG-V): Genome sequencing to study the core and pangenomes of soil and plant-associated prokaryotes.</title>
        <authorList>
            <person name="Whitman W."/>
        </authorList>
    </citation>
    <scope>NUCLEOTIDE SEQUENCE</scope>
    <source>
        <strain evidence="6">C4</strain>
    </source>
</reference>
<gene>
    <name evidence="6" type="ORF">J3E07_001334</name>
</gene>
<dbReference type="InterPro" id="IPR000551">
    <property type="entry name" value="MerR-type_HTH_dom"/>
</dbReference>
<evidence type="ECO:0000256" key="3">
    <source>
        <dbReference type="ARBA" id="ARBA00023125"/>
    </source>
</evidence>
<dbReference type="PROSITE" id="PS50937">
    <property type="entry name" value="HTH_MERR_2"/>
    <property type="match status" value="1"/>
</dbReference>
<dbReference type="RefSeq" id="WP_209591419.1">
    <property type="nucleotide sequence ID" value="NZ_JAGGMU010000004.1"/>
</dbReference>
<evidence type="ECO:0000256" key="2">
    <source>
        <dbReference type="ARBA" id="ARBA00023015"/>
    </source>
</evidence>
<keyword evidence="1" id="KW-0678">Repressor</keyword>
<feature type="domain" description="HTH merR-type" evidence="5">
    <location>
        <begin position="5"/>
        <end position="74"/>
    </location>
</feature>
<dbReference type="GO" id="GO:0003700">
    <property type="term" value="F:DNA-binding transcription factor activity"/>
    <property type="evidence" value="ECO:0007669"/>
    <property type="project" value="InterPro"/>
</dbReference>
<dbReference type="GO" id="GO:0003677">
    <property type="term" value="F:DNA binding"/>
    <property type="evidence" value="ECO:0007669"/>
    <property type="project" value="UniProtKB-KW"/>
</dbReference>
<dbReference type="SMART" id="SM00871">
    <property type="entry name" value="AraC_E_bind"/>
    <property type="match status" value="1"/>
</dbReference>
<comment type="caution">
    <text evidence="6">The sequence shown here is derived from an EMBL/GenBank/DDBJ whole genome shotgun (WGS) entry which is preliminary data.</text>
</comment>
<dbReference type="PANTHER" id="PTHR30204">
    <property type="entry name" value="REDOX-CYCLING DRUG-SENSING TRANSCRIPTIONAL ACTIVATOR SOXR"/>
    <property type="match status" value="1"/>
</dbReference>
<evidence type="ECO:0000259" key="5">
    <source>
        <dbReference type="PROSITE" id="PS50937"/>
    </source>
</evidence>
<keyword evidence="3" id="KW-0238">DNA-binding</keyword>
<dbReference type="Pfam" id="PF06445">
    <property type="entry name" value="GyrI-like"/>
    <property type="match status" value="1"/>
</dbReference>
<evidence type="ECO:0000313" key="6">
    <source>
        <dbReference type="EMBL" id="MBP2201894.1"/>
    </source>
</evidence>
<keyword evidence="2" id="KW-0805">Transcription regulation</keyword>
<dbReference type="PANTHER" id="PTHR30204:SF69">
    <property type="entry name" value="MERR-FAMILY TRANSCRIPTIONAL REGULATOR"/>
    <property type="match status" value="1"/>
</dbReference>
<dbReference type="InterPro" id="IPR029442">
    <property type="entry name" value="GyrI-like"/>
</dbReference>
<organism evidence="6 7">
    <name type="scientific">Methanococcus voltae</name>
    <dbReference type="NCBI Taxonomy" id="2188"/>
    <lineage>
        <taxon>Archaea</taxon>
        <taxon>Methanobacteriati</taxon>
        <taxon>Methanobacteriota</taxon>
        <taxon>Methanomada group</taxon>
        <taxon>Methanococci</taxon>
        <taxon>Methanococcales</taxon>
        <taxon>Methanococcaceae</taxon>
        <taxon>Methanococcus</taxon>
    </lineage>
</organism>
<protein>
    <submittedName>
        <fullName evidence="6">Effector-binding domain-containing protein</fullName>
    </submittedName>
</protein>
<sequence length="289" mass="33124">MSRLKISIGQFSHITNLSKRALRYYDEKKLLVPEKNVITNYRYYKVSDIEKGIKISNLTRLSFGIDEIKEILEAELTGDINFVKMKLQKRDIELRKEIKLLSEFEKKLIIPKKEVSEMNMSKSINGSISNTIPLIKEIPEILVVSKSKMGSYCQTTPELVGELIQIIITKENLEKCVQMTGSPMLICRDDIEHKESENVLVEVSIPISKSIEIPESSEDIVLKNLPKTTVLSMIHTGSYEKLGESSLKVFEYAENHNYEVAGNMREIFHNGLLYTPEEELKTEIQLPIK</sequence>
<dbReference type="SUPFAM" id="SSF46955">
    <property type="entry name" value="Putative DNA-binding domain"/>
    <property type="match status" value="1"/>
</dbReference>
<dbReference type="OrthoDB" id="104532at2157"/>
<dbReference type="InterPro" id="IPR011256">
    <property type="entry name" value="Reg_factor_effector_dom_sf"/>
</dbReference>
<proteinExistence type="predicted"/>
<dbReference type="EMBL" id="JAGGMV010000004">
    <property type="protein sequence ID" value="MBP2201894.1"/>
    <property type="molecule type" value="Genomic_DNA"/>
</dbReference>
<evidence type="ECO:0000256" key="4">
    <source>
        <dbReference type="ARBA" id="ARBA00023163"/>
    </source>
</evidence>
<accession>A0A8J7UTP1</accession>
<name>A0A8J7UTP1_METVO</name>
<dbReference type="SUPFAM" id="SSF55136">
    <property type="entry name" value="Probable bacterial effector-binding domain"/>
    <property type="match status" value="1"/>
</dbReference>
<dbReference type="SMART" id="SM00422">
    <property type="entry name" value="HTH_MERR"/>
    <property type="match status" value="1"/>
</dbReference>
<evidence type="ECO:0000313" key="7">
    <source>
        <dbReference type="Proteomes" id="UP000740329"/>
    </source>
</evidence>
<dbReference type="InterPro" id="IPR047057">
    <property type="entry name" value="MerR_fam"/>
</dbReference>
<dbReference type="Pfam" id="PF13411">
    <property type="entry name" value="MerR_1"/>
    <property type="match status" value="1"/>
</dbReference>
<dbReference type="Gene3D" id="3.20.80.10">
    <property type="entry name" value="Regulatory factor, effector binding domain"/>
    <property type="match status" value="1"/>
</dbReference>
<dbReference type="InterPro" id="IPR009061">
    <property type="entry name" value="DNA-bd_dom_put_sf"/>
</dbReference>